<reference evidence="9 10" key="1">
    <citation type="submission" date="2016-06" db="EMBL/GenBank/DDBJ databases">
        <authorList>
            <person name="Kjaerup R.B."/>
            <person name="Dalgaard T.S."/>
            <person name="Juul-Madsen H.R."/>
        </authorList>
    </citation>
    <scope>NUCLEOTIDE SEQUENCE [LARGE SCALE GENOMIC DNA]</scope>
    <source>
        <strain evidence="9 10">DSM 43913</strain>
    </source>
</reference>
<dbReference type="PROSITE" id="PS00012">
    <property type="entry name" value="PHOSPHOPANTETHEINE"/>
    <property type="match status" value="1"/>
</dbReference>
<accession>A0A1C5GGE9</accession>
<feature type="active site" description="Proton acceptor; for dehydratase activity" evidence="4">
    <location>
        <position position="1343"/>
    </location>
</feature>
<dbReference type="CDD" id="cd00833">
    <property type="entry name" value="PKS"/>
    <property type="match status" value="1"/>
</dbReference>
<dbReference type="InterPro" id="IPR013968">
    <property type="entry name" value="PKS_KR"/>
</dbReference>
<dbReference type="Pfam" id="PF08659">
    <property type="entry name" value="KR"/>
    <property type="match status" value="1"/>
</dbReference>
<dbReference type="PANTHER" id="PTHR43775">
    <property type="entry name" value="FATTY ACID SYNTHASE"/>
    <property type="match status" value="1"/>
</dbReference>
<dbReference type="InterPro" id="IPR014030">
    <property type="entry name" value="Ketoacyl_synth_N"/>
</dbReference>
<feature type="domain" description="Ketosynthase family 3 (KS3)" evidence="7">
    <location>
        <begin position="4"/>
        <end position="431"/>
    </location>
</feature>
<dbReference type="InterPro" id="IPR016036">
    <property type="entry name" value="Malonyl_transacylase_ACP-bd"/>
</dbReference>
<evidence type="ECO:0000259" key="6">
    <source>
        <dbReference type="PROSITE" id="PS50075"/>
    </source>
</evidence>
<keyword evidence="2" id="KW-0597">Phosphoprotein</keyword>
<feature type="region of interest" description="C-terminal hotdog fold" evidence="4">
    <location>
        <begin position="1445"/>
        <end position="1584"/>
    </location>
</feature>
<proteinExistence type="predicted"/>
<keyword evidence="3 9" id="KW-0808">Transferase</keyword>
<dbReference type="SMART" id="SM00826">
    <property type="entry name" value="PKS_DH"/>
    <property type="match status" value="1"/>
</dbReference>
<dbReference type="InterPro" id="IPR049900">
    <property type="entry name" value="PKS_mFAS_DH"/>
</dbReference>
<dbReference type="Pfam" id="PF02801">
    <property type="entry name" value="Ketoacyl-synt_C"/>
    <property type="match status" value="1"/>
</dbReference>
<evidence type="ECO:0000259" key="7">
    <source>
        <dbReference type="PROSITE" id="PS52004"/>
    </source>
</evidence>
<evidence type="ECO:0000256" key="5">
    <source>
        <dbReference type="SAM" id="MobiDB-lite"/>
    </source>
</evidence>
<dbReference type="Gene3D" id="3.10.129.110">
    <property type="entry name" value="Polyketide synthase dehydratase"/>
    <property type="match status" value="1"/>
</dbReference>
<dbReference type="EMBL" id="LT607733">
    <property type="protein sequence ID" value="SCG18827.1"/>
    <property type="molecule type" value="Genomic_DNA"/>
</dbReference>
<dbReference type="GO" id="GO:0006633">
    <property type="term" value="P:fatty acid biosynthetic process"/>
    <property type="evidence" value="ECO:0007669"/>
    <property type="project" value="TreeGrafter"/>
</dbReference>
<dbReference type="GO" id="GO:0005737">
    <property type="term" value="C:cytoplasm"/>
    <property type="evidence" value="ECO:0007669"/>
    <property type="project" value="TreeGrafter"/>
</dbReference>
<dbReference type="InterPro" id="IPR032821">
    <property type="entry name" value="PKS_assoc"/>
</dbReference>
<feature type="domain" description="Carrier" evidence="6">
    <location>
        <begin position="1681"/>
        <end position="1756"/>
    </location>
</feature>
<dbReference type="Pfam" id="PF00550">
    <property type="entry name" value="PP-binding"/>
    <property type="match status" value="1"/>
</dbReference>
<dbReference type="GO" id="GO:0004312">
    <property type="term" value="F:fatty acid synthase activity"/>
    <property type="evidence" value="ECO:0007669"/>
    <property type="project" value="TreeGrafter"/>
</dbReference>
<dbReference type="GeneID" id="95804850"/>
<dbReference type="PROSITE" id="PS52004">
    <property type="entry name" value="KS3_2"/>
    <property type="match status" value="1"/>
</dbReference>
<dbReference type="Pfam" id="PF14765">
    <property type="entry name" value="PS-DH"/>
    <property type="match status" value="1"/>
</dbReference>
<dbReference type="Pfam" id="PF16197">
    <property type="entry name" value="KAsynt_C_assoc"/>
    <property type="match status" value="1"/>
</dbReference>
<dbReference type="SMART" id="SM00822">
    <property type="entry name" value="PKS_KR"/>
    <property type="match status" value="1"/>
</dbReference>
<dbReference type="InterPro" id="IPR014043">
    <property type="entry name" value="Acyl_transferase_dom"/>
</dbReference>
<dbReference type="InterPro" id="IPR009081">
    <property type="entry name" value="PP-bd_ACP"/>
</dbReference>
<dbReference type="Pfam" id="PF00698">
    <property type="entry name" value="Acyl_transf_1"/>
    <property type="match status" value="1"/>
</dbReference>
<gene>
    <name evidence="9" type="ORF">GA0070610_5180</name>
</gene>
<dbReference type="InterPro" id="IPR020806">
    <property type="entry name" value="PKS_PP-bd"/>
</dbReference>
<dbReference type="Proteomes" id="UP000198251">
    <property type="component" value="Chromosome I"/>
</dbReference>
<dbReference type="SMART" id="SM00823">
    <property type="entry name" value="PKS_PP"/>
    <property type="match status" value="1"/>
</dbReference>
<dbReference type="InterPro" id="IPR006162">
    <property type="entry name" value="Ppantetheine_attach_site"/>
</dbReference>
<dbReference type="InterPro" id="IPR049552">
    <property type="entry name" value="PKS_DH_N"/>
</dbReference>
<dbReference type="CDD" id="cd08953">
    <property type="entry name" value="KR_2_SDR_x"/>
    <property type="match status" value="1"/>
</dbReference>
<keyword evidence="1" id="KW-0596">Phosphopantetheine</keyword>
<dbReference type="GO" id="GO:0005886">
    <property type="term" value="C:plasma membrane"/>
    <property type="evidence" value="ECO:0007669"/>
    <property type="project" value="TreeGrafter"/>
</dbReference>
<feature type="domain" description="PKS/mFAS DH" evidence="8">
    <location>
        <begin position="1310"/>
        <end position="1584"/>
    </location>
</feature>
<dbReference type="InterPro" id="IPR020841">
    <property type="entry name" value="PKS_Beta-ketoAc_synthase_dom"/>
</dbReference>
<dbReference type="InterPro" id="IPR049551">
    <property type="entry name" value="PKS_DH_C"/>
</dbReference>
<dbReference type="Pfam" id="PF00109">
    <property type="entry name" value="ketoacyl-synt"/>
    <property type="match status" value="1"/>
</dbReference>
<evidence type="ECO:0000256" key="1">
    <source>
        <dbReference type="ARBA" id="ARBA00022450"/>
    </source>
</evidence>
<dbReference type="InterPro" id="IPR020807">
    <property type="entry name" value="PKS_DH"/>
</dbReference>
<dbReference type="InterPro" id="IPR042104">
    <property type="entry name" value="PKS_dehydratase_sf"/>
</dbReference>
<dbReference type="InterPro" id="IPR057326">
    <property type="entry name" value="KR_dom"/>
</dbReference>
<dbReference type="RefSeq" id="WP_089002382.1">
    <property type="nucleotide sequence ID" value="NZ_LT607733.1"/>
</dbReference>
<dbReference type="InterPro" id="IPR036291">
    <property type="entry name" value="NAD(P)-bd_dom_sf"/>
</dbReference>
<dbReference type="PROSITE" id="PS52019">
    <property type="entry name" value="PKS_MFAS_DH"/>
    <property type="match status" value="1"/>
</dbReference>
<dbReference type="Pfam" id="PF21089">
    <property type="entry name" value="PKS_DH_N"/>
    <property type="match status" value="1"/>
</dbReference>
<evidence type="ECO:0000256" key="3">
    <source>
        <dbReference type="ARBA" id="ARBA00022679"/>
    </source>
</evidence>
<dbReference type="InterPro" id="IPR050091">
    <property type="entry name" value="PKS_NRPS_Biosynth_Enz"/>
</dbReference>
<feature type="region of interest" description="N-terminal hotdog fold" evidence="4">
    <location>
        <begin position="1310"/>
        <end position="1432"/>
    </location>
</feature>
<dbReference type="SUPFAM" id="SSF51735">
    <property type="entry name" value="NAD(P)-binding Rossmann-fold domains"/>
    <property type="match status" value="2"/>
</dbReference>
<feature type="region of interest" description="Disordered" evidence="5">
    <location>
        <begin position="1624"/>
        <end position="1643"/>
    </location>
</feature>
<dbReference type="SMART" id="SM00825">
    <property type="entry name" value="PKS_KS"/>
    <property type="match status" value="1"/>
</dbReference>
<evidence type="ECO:0000313" key="10">
    <source>
        <dbReference type="Proteomes" id="UP000198251"/>
    </source>
</evidence>
<dbReference type="PROSITE" id="PS50075">
    <property type="entry name" value="CARRIER"/>
    <property type="match status" value="1"/>
</dbReference>
<dbReference type="Gene3D" id="1.10.1200.10">
    <property type="entry name" value="ACP-like"/>
    <property type="match status" value="1"/>
</dbReference>
<protein>
    <submittedName>
        <fullName evidence="9">Acyl transferase domain-containing protein</fullName>
    </submittedName>
</protein>
<dbReference type="Gene3D" id="3.40.47.10">
    <property type="match status" value="1"/>
</dbReference>
<dbReference type="InterPro" id="IPR014031">
    <property type="entry name" value="Ketoacyl_synth_C"/>
</dbReference>
<dbReference type="SUPFAM" id="SSF53901">
    <property type="entry name" value="Thiolase-like"/>
    <property type="match status" value="1"/>
</dbReference>
<dbReference type="Gene3D" id="3.30.70.3290">
    <property type="match status" value="1"/>
</dbReference>
<dbReference type="SUPFAM" id="SSF52151">
    <property type="entry name" value="FabD/lysophospholipase-like"/>
    <property type="match status" value="1"/>
</dbReference>
<dbReference type="Gene3D" id="3.40.366.10">
    <property type="entry name" value="Malonyl-Coenzyme A Acyl Carrier Protein, domain 2"/>
    <property type="match status" value="1"/>
</dbReference>
<organism evidence="9 10">
    <name type="scientific">Micromonospora echinofusca</name>
    <dbReference type="NCBI Taxonomy" id="47858"/>
    <lineage>
        <taxon>Bacteria</taxon>
        <taxon>Bacillati</taxon>
        <taxon>Actinomycetota</taxon>
        <taxon>Actinomycetes</taxon>
        <taxon>Micromonosporales</taxon>
        <taxon>Micromonosporaceae</taxon>
        <taxon>Micromonospora</taxon>
    </lineage>
</organism>
<dbReference type="GO" id="GO:0031177">
    <property type="term" value="F:phosphopantetheine binding"/>
    <property type="evidence" value="ECO:0007669"/>
    <property type="project" value="InterPro"/>
</dbReference>
<evidence type="ECO:0000313" key="9">
    <source>
        <dbReference type="EMBL" id="SCG18827.1"/>
    </source>
</evidence>
<dbReference type="SUPFAM" id="SSF47336">
    <property type="entry name" value="ACP-like"/>
    <property type="match status" value="1"/>
</dbReference>
<dbReference type="SUPFAM" id="SSF55048">
    <property type="entry name" value="Probable ACP-binding domain of malonyl-CoA ACP transacylase"/>
    <property type="match status" value="1"/>
</dbReference>
<dbReference type="Gene3D" id="3.40.50.720">
    <property type="entry name" value="NAD(P)-binding Rossmann-like Domain"/>
    <property type="match status" value="1"/>
</dbReference>
<keyword evidence="10" id="KW-1185">Reference proteome</keyword>
<name>A0A1C5GGE9_MICEH</name>
<evidence type="ECO:0000256" key="4">
    <source>
        <dbReference type="PROSITE-ProRule" id="PRU01363"/>
    </source>
</evidence>
<dbReference type="InterPro" id="IPR001227">
    <property type="entry name" value="Ac_transferase_dom_sf"/>
</dbReference>
<dbReference type="SMART" id="SM00827">
    <property type="entry name" value="PKS_AT"/>
    <property type="match status" value="1"/>
</dbReference>
<dbReference type="InterPro" id="IPR036736">
    <property type="entry name" value="ACP-like_sf"/>
</dbReference>
<evidence type="ECO:0000256" key="2">
    <source>
        <dbReference type="ARBA" id="ARBA00022553"/>
    </source>
</evidence>
<dbReference type="InterPro" id="IPR016035">
    <property type="entry name" value="Acyl_Trfase/lysoPLipase"/>
</dbReference>
<feature type="active site" description="Proton donor; for dehydratase activity" evidence="4">
    <location>
        <position position="1507"/>
    </location>
</feature>
<evidence type="ECO:0000259" key="8">
    <source>
        <dbReference type="PROSITE" id="PS52019"/>
    </source>
</evidence>
<sequence>MSDRHHIAIVGMAARFPGAADLDQYWANLRDGVESVQFPTDDELRAYGVSEEMLRHPDYVKAVATAPGVQDFDSALFGYTPKEADFTDPQIRMFLESAHAALEHSGYDPYREEATIAVYGSAGTNRYVDNLGLNSDASASTSFALTSLNNTDYVAITAAYKMNLRGAAISVSTACSSSLVAVHLASQALRNGECDLAVAGGAEVEMPFGHGYLWAQGSPFSRDGHVRPFDGKADGTLFSTGAGAVVLKRLSDALADGDTVHAVLRGTALNNDGSAKAGFTAPSVIGQATMLAEAFAMAEVSASELAFVECHATGTPLGDPIEVAALHRALQAVGDDAGTTVALGSVKSSIGHLGHAAGIASLIKGVLALRHGALPGTVNFQEANPKLHLDSTPFVIADRLTPLTRAPGVPLVGGVSSFGVGGTNAHVVIEEPPARVPQPVRSQPRIVVWSAQSEAAGRQYQENLARYFTDHDPQTFPAAVRTLQHGRRPYPLRSAVVADDPAVAAARLAADDGVLRGAGAERRDLVFAFPGQGSQRAGMGHRLYREDKAFAEAMDEVLDLFGAHGIDVREDWLSGDPDRLAGTVVTQAALFAVECALVRSLRARGVRPGAVLGHSVGELAAAVTAGVFSLADGVALVAARARAMSAVTTGAMLAVAAPLEELSSDLLAGLTVAVVNEPRQVVLSGSRDDVLAAQSELQSRKILAKVLPTAGAFHSPLMIPAAVQFAAAFDGVELSAPTIPFYSAAAGGLIGEDQAVDPNFWADQVAGVVRYDRAVAAVLGDGPRRVLEVGPGRVLSDLGRGTGGPGSSFTPALPRTDTDLAGLLAVVARLWVDGHDVEWPEPDDGGPVRRVPLPGYPYQRRRHWVDAPAQTTPPAVAAVPAVEAALPVSGEPTEAGTPLSTVVWTETQALPKSTVSGLCLLLAPASEADSLPVVLAVQQAGAAVTVARPADAYAEVGAEFRIRPGSRVDLDRVLAALAGRGTPVTLVVHAFTAGSDPALTSAGVNRAVEAGFTSLFVTAQTVAALPAGGTAGLLVLTRGAVDVTGAEPIDPTAAMLVGFARSLAKEAPELGCRVVDVALPADHELACELGQWRRHEVVALRGTRRWVPTQVAFDAAPWESPSPLRRQGVYLITGGTGGLGMALARGLAGTGLQPRLILLSRTGLNDDATDERSERLRAQLAEITGLGAQVRVLTGDVADRRGLRRALDVTVSRFGPVNGVFHLAGLPGDGLVRLRELDDVAAVLDPKVRGTVVLDEALRSGPPLDFFACFSSRAAHDGLVGSADYAAANAFQDAYAVTLRRAGVPAVSINWPSWAEVGMAAEYGVRTWSTTIGPALSPIMDEHRLEGEAILPGTGQLDLMLRGYCELTGRDLPVRLTDVVYHQVLATEDERRVEIRLHTDGTLESWSRSGSDPGAPAVRHASARVVAAGEPGGPRPIEELRSSFNHQLMESEADGPRLFHLGRRWDNTVATWTRTGEDTSELLVQLRLPEEFADDLKVYPAHPTVLDSASTAFRRPDDGFHLPFCCESIAFYGRLPAEVFVHVRRQASGPGVIRADLELLGLDGQPLCVATGYTLRQIQPGTKVTVPSDGGSSEAADGIPPRLGVALTLAILGARHPGQVLVESGAQPLRSREVPERPGPTGPAVGQLPAAAVPTAVVDALAGAVAGMASAGPVAATAAPGDANSLESRMKALWVEAIGDPDIGMDVDFFSVGGNSLTAIALISAIRETFQVELSIGAIFDYPTIAALATLLREQGLR</sequence>
<dbReference type="GO" id="GO:0071770">
    <property type="term" value="P:DIM/DIP cell wall layer assembly"/>
    <property type="evidence" value="ECO:0007669"/>
    <property type="project" value="TreeGrafter"/>
</dbReference>
<dbReference type="InterPro" id="IPR016039">
    <property type="entry name" value="Thiolase-like"/>
</dbReference>
<dbReference type="PANTHER" id="PTHR43775:SF37">
    <property type="entry name" value="SI:DKEY-61P9.11"/>
    <property type="match status" value="1"/>
</dbReference>